<accession>A0A382SAX5</accession>
<sequence>MAQATQASDLLETIMNVKDLME</sequence>
<proteinExistence type="predicted"/>
<feature type="non-terminal residue" evidence="1">
    <location>
        <position position="22"/>
    </location>
</feature>
<organism evidence="1">
    <name type="scientific">marine metagenome</name>
    <dbReference type="NCBI Taxonomy" id="408172"/>
    <lineage>
        <taxon>unclassified sequences</taxon>
        <taxon>metagenomes</taxon>
        <taxon>ecological metagenomes</taxon>
    </lineage>
</organism>
<protein>
    <submittedName>
        <fullName evidence="1">Uncharacterized protein</fullName>
    </submittedName>
</protein>
<gene>
    <name evidence="1" type="ORF">METZ01_LOCUS359449</name>
</gene>
<name>A0A382SAX5_9ZZZZ</name>
<dbReference type="EMBL" id="UINC01127461">
    <property type="protein sequence ID" value="SVD06595.1"/>
    <property type="molecule type" value="Genomic_DNA"/>
</dbReference>
<dbReference type="AlphaFoldDB" id="A0A382SAX5"/>
<reference evidence="1" key="1">
    <citation type="submission" date="2018-05" db="EMBL/GenBank/DDBJ databases">
        <authorList>
            <person name="Lanie J.A."/>
            <person name="Ng W.-L."/>
            <person name="Kazmierczak K.M."/>
            <person name="Andrzejewski T.M."/>
            <person name="Davidsen T.M."/>
            <person name="Wayne K.J."/>
            <person name="Tettelin H."/>
            <person name="Glass J.I."/>
            <person name="Rusch D."/>
            <person name="Podicherti R."/>
            <person name="Tsui H.-C.T."/>
            <person name="Winkler M.E."/>
        </authorList>
    </citation>
    <scope>NUCLEOTIDE SEQUENCE</scope>
</reference>
<evidence type="ECO:0000313" key="1">
    <source>
        <dbReference type="EMBL" id="SVD06595.1"/>
    </source>
</evidence>